<protein>
    <recommendedName>
        <fullName evidence="3">Transmembrane cytochrome oxidase associated protein</fullName>
    </recommendedName>
</protein>
<dbReference type="OrthoDB" id="9785445at2"/>
<reference evidence="1 2" key="1">
    <citation type="journal article" date="2014" name="Int. J. Syst. Evol. Microbiol.">
        <title>Oceanisphaera profunda sp. nov., a marine bacterium isolated from deep-sea sediment, and emended description of the genus Oceanisphaera.</title>
        <authorList>
            <person name="Xu Z."/>
            <person name="Zhang X.Y."/>
            <person name="Su H.N."/>
            <person name="Yu Z.C."/>
            <person name="Liu C."/>
            <person name="Li H."/>
            <person name="Chen X.L."/>
            <person name="Song X.Y."/>
            <person name="Xie B.B."/>
            <person name="Qin Q.L."/>
            <person name="Zhou B.C."/>
            <person name="Shi M."/>
            <person name="Huang Y."/>
            <person name="Zhang Y.Z."/>
        </authorList>
    </citation>
    <scope>NUCLEOTIDE SEQUENCE [LARGE SCALE GENOMIC DNA]</scope>
    <source>
        <strain evidence="1 2">SM1222</strain>
    </source>
</reference>
<dbReference type="KEGG" id="opf:CBP31_06530"/>
<evidence type="ECO:0000313" key="1">
    <source>
        <dbReference type="EMBL" id="ART83970.1"/>
    </source>
</evidence>
<organism evidence="1 2">
    <name type="scientific">Oceanisphaera profunda</name>
    <dbReference type="NCBI Taxonomy" id="1416627"/>
    <lineage>
        <taxon>Bacteria</taxon>
        <taxon>Pseudomonadati</taxon>
        <taxon>Pseudomonadota</taxon>
        <taxon>Gammaproteobacteria</taxon>
        <taxon>Aeromonadales</taxon>
        <taxon>Aeromonadaceae</taxon>
        <taxon>Oceanisphaera</taxon>
    </lineage>
</organism>
<name>A0A1Y0D8R8_9GAMM</name>
<evidence type="ECO:0000313" key="2">
    <source>
        <dbReference type="Proteomes" id="UP000243937"/>
    </source>
</evidence>
<accession>A0A1Y0D8R8</accession>
<proteinExistence type="predicted"/>
<keyword evidence="2" id="KW-1185">Reference proteome</keyword>
<gene>
    <name evidence="1" type="ORF">CBP31_06530</name>
</gene>
<evidence type="ECO:0008006" key="3">
    <source>
        <dbReference type="Google" id="ProtNLM"/>
    </source>
</evidence>
<sequence>MPRRYRTLVALCLVFLLPVGLAWLTLQQGWFTTGVNNHGQWVTGQVAADSQWRLIVPQAANCAACSQAEPLLAQVILALGRDSSRVRQLFMPASAELEAGFVYIADPPGTLIMRYPLDGRLEQGALSSEPRQLELLQPDQIMAKALLSDVRRLLTYSRSG</sequence>
<dbReference type="AlphaFoldDB" id="A0A1Y0D8R8"/>
<dbReference type="EMBL" id="CP021377">
    <property type="protein sequence ID" value="ART83970.1"/>
    <property type="molecule type" value="Genomic_DNA"/>
</dbReference>
<dbReference type="Proteomes" id="UP000243937">
    <property type="component" value="Chromosome"/>
</dbReference>